<dbReference type="AlphaFoldDB" id="A0A5K7ZSZ8"/>
<evidence type="ECO:0000313" key="3">
    <source>
        <dbReference type="Proteomes" id="UP000425960"/>
    </source>
</evidence>
<keyword evidence="1" id="KW-0812">Transmembrane</keyword>
<gene>
    <name evidence="2" type="ORF">DSCO28_38960</name>
</gene>
<keyword evidence="1" id="KW-0472">Membrane</keyword>
<dbReference type="EMBL" id="AP021876">
    <property type="protein sequence ID" value="BBO83330.1"/>
    <property type="molecule type" value="Genomic_DNA"/>
</dbReference>
<keyword evidence="1" id="KW-1133">Transmembrane helix</keyword>
<proteinExistence type="predicted"/>
<accession>A0A5K7ZSZ8</accession>
<feature type="transmembrane region" description="Helical" evidence="1">
    <location>
        <begin position="6"/>
        <end position="26"/>
    </location>
</feature>
<reference evidence="2 3" key="1">
    <citation type="submission" date="2019-11" db="EMBL/GenBank/DDBJ databases">
        <title>Comparative genomics of hydrocarbon-degrading Desulfosarcina strains.</title>
        <authorList>
            <person name="Watanabe M."/>
            <person name="Kojima H."/>
            <person name="Fukui M."/>
        </authorList>
    </citation>
    <scope>NUCLEOTIDE SEQUENCE [LARGE SCALE GENOMIC DNA]</scope>
    <source>
        <strain evidence="2 3">28bB2T</strain>
    </source>
</reference>
<dbReference type="RefSeq" id="WP_155323577.1">
    <property type="nucleotide sequence ID" value="NZ_AP021876.1"/>
</dbReference>
<dbReference type="KEGG" id="dov:DSCO28_38960"/>
<sequence length="221" mass="25577">MSDNNIVVWVCGLGGALAIASLAVWLQHKRERDRLKQVVSQLQPILGTGASSAGVYDKSLPQWHCVWHDQPITFHYGFHHKAEMDYLHVFAPYQKQTPFFLSRTVPFRTKPEKLEEAVKLSLSQTSDASLAQRLRSALEDERFGEIRTASKKFHSRFVDLPTRDRSSKEPTSGEIEYLELTLKRPQREDRRDEKNDWSDEFMRSHLELLLQTKRSLEAGKI</sequence>
<protein>
    <submittedName>
        <fullName evidence="2">Uncharacterized protein</fullName>
    </submittedName>
</protein>
<evidence type="ECO:0000313" key="2">
    <source>
        <dbReference type="EMBL" id="BBO83330.1"/>
    </source>
</evidence>
<name>A0A5K7ZSZ8_9BACT</name>
<organism evidence="2 3">
    <name type="scientific">Desulfosarcina ovata subsp. sediminis</name>
    <dbReference type="NCBI Taxonomy" id="885957"/>
    <lineage>
        <taxon>Bacteria</taxon>
        <taxon>Pseudomonadati</taxon>
        <taxon>Thermodesulfobacteriota</taxon>
        <taxon>Desulfobacteria</taxon>
        <taxon>Desulfobacterales</taxon>
        <taxon>Desulfosarcinaceae</taxon>
        <taxon>Desulfosarcina</taxon>
    </lineage>
</organism>
<evidence type="ECO:0000256" key="1">
    <source>
        <dbReference type="SAM" id="Phobius"/>
    </source>
</evidence>
<dbReference type="Proteomes" id="UP000425960">
    <property type="component" value="Chromosome"/>
</dbReference>